<reference evidence="4 5" key="1">
    <citation type="submission" date="2020-08" db="EMBL/GenBank/DDBJ databases">
        <title>Sequencing the genomes of 1000 actinobacteria strains.</title>
        <authorList>
            <person name="Klenk H.-P."/>
        </authorList>
    </citation>
    <scope>NUCLEOTIDE SEQUENCE [LARGE SCALE GENOMIC DNA]</scope>
    <source>
        <strain evidence="4 5">DSM 45084</strain>
    </source>
</reference>
<dbReference type="SUPFAM" id="SSF51735">
    <property type="entry name" value="NAD(P)-binding Rossmann-fold domains"/>
    <property type="match status" value="1"/>
</dbReference>
<dbReference type="Gene3D" id="3.40.50.720">
    <property type="entry name" value="NAD(P)-binding Rossmann-like Domain"/>
    <property type="match status" value="1"/>
</dbReference>
<evidence type="ECO:0000256" key="1">
    <source>
        <dbReference type="ARBA" id="ARBA00022679"/>
    </source>
</evidence>
<protein>
    <submittedName>
        <fullName evidence="4">Uncharacterized protein</fullName>
    </submittedName>
</protein>
<dbReference type="GO" id="GO:0006633">
    <property type="term" value="P:fatty acid biosynthetic process"/>
    <property type="evidence" value="ECO:0007669"/>
    <property type="project" value="TreeGrafter"/>
</dbReference>
<organism evidence="4 5">
    <name type="scientific">Saccharothrix violaceirubra</name>
    <dbReference type="NCBI Taxonomy" id="413306"/>
    <lineage>
        <taxon>Bacteria</taxon>
        <taxon>Bacillati</taxon>
        <taxon>Actinomycetota</taxon>
        <taxon>Actinomycetes</taxon>
        <taxon>Pseudonocardiales</taxon>
        <taxon>Pseudonocardiaceae</taxon>
        <taxon>Saccharothrix</taxon>
    </lineage>
</organism>
<comment type="caution">
    <text evidence="4">The sequence shown here is derived from an EMBL/GenBank/DDBJ whole genome shotgun (WGS) entry which is preliminary data.</text>
</comment>
<feature type="domain" description="Ketoreductase" evidence="2">
    <location>
        <begin position="1"/>
        <end position="150"/>
    </location>
</feature>
<evidence type="ECO:0000259" key="2">
    <source>
        <dbReference type="SMART" id="SM00822"/>
    </source>
</evidence>
<dbReference type="GO" id="GO:0004312">
    <property type="term" value="F:fatty acid synthase activity"/>
    <property type="evidence" value="ECO:0007669"/>
    <property type="project" value="TreeGrafter"/>
</dbReference>
<dbReference type="SUPFAM" id="SSF53474">
    <property type="entry name" value="alpha/beta-Hydrolases"/>
    <property type="match status" value="1"/>
</dbReference>
<dbReference type="InterPro" id="IPR036291">
    <property type="entry name" value="NAD(P)-bd_dom_sf"/>
</dbReference>
<dbReference type="PANTHER" id="PTHR43775:SF51">
    <property type="entry name" value="INACTIVE PHENOLPHTHIOCEROL SYNTHESIS POLYKETIDE SYNTHASE TYPE I PKS1-RELATED"/>
    <property type="match status" value="1"/>
</dbReference>
<keyword evidence="1" id="KW-0808">Transferase</keyword>
<keyword evidence="5" id="KW-1185">Reference proteome</keyword>
<dbReference type="EMBL" id="JACHJS010000001">
    <property type="protein sequence ID" value="MBB4965646.1"/>
    <property type="molecule type" value="Genomic_DNA"/>
</dbReference>
<dbReference type="InterPro" id="IPR020802">
    <property type="entry name" value="TesA-like"/>
</dbReference>
<dbReference type="InterPro" id="IPR029058">
    <property type="entry name" value="AB_hydrolase_fold"/>
</dbReference>
<dbReference type="SMART" id="SM00822">
    <property type="entry name" value="PKS_KR"/>
    <property type="match status" value="1"/>
</dbReference>
<feature type="domain" description="Thioesterase TesA-like" evidence="3">
    <location>
        <begin position="104"/>
        <end position="291"/>
    </location>
</feature>
<dbReference type="InterPro" id="IPR013968">
    <property type="entry name" value="PKS_KR"/>
</dbReference>
<dbReference type="AlphaFoldDB" id="A0A7W7T351"/>
<evidence type="ECO:0000259" key="3">
    <source>
        <dbReference type="SMART" id="SM00824"/>
    </source>
</evidence>
<dbReference type="PANTHER" id="PTHR43775">
    <property type="entry name" value="FATTY ACID SYNTHASE"/>
    <property type="match status" value="1"/>
</dbReference>
<evidence type="ECO:0000313" key="4">
    <source>
        <dbReference type="EMBL" id="MBB4965646.1"/>
    </source>
</evidence>
<dbReference type="InterPro" id="IPR057326">
    <property type="entry name" value="KR_dom"/>
</dbReference>
<dbReference type="RefSeq" id="WP_312865653.1">
    <property type="nucleotide sequence ID" value="NZ_BAABAI010000029.1"/>
</dbReference>
<dbReference type="Pfam" id="PF08659">
    <property type="entry name" value="KR"/>
    <property type="match status" value="1"/>
</dbReference>
<dbReference type="Proteomes" id="UP000542674">
    <property type="component" value="Unassembled WGS sequence"/>
</dbReference>
<proteinExistence type="predicted"/>
<dbReference type="SMART" id="SM00824">
    <property type="entry name" value="PKS_TE"/>
    <property type="match status" value="1"/>
</dbReference>
<dbReference type="InterPro" id="IPR050091">
    <property type="entry name" value="PKS_NRPS_Biosynth_Enz"/>
</dbReference>
<name>A0A7W7T351_9PSEU</name>
<evidence type="ECO:0000313" key="5">
    <source>
        <dbReference type="Proteomes" id="UP000542674"/>
    </source>
</evidence>
<sequence length="295" mass="31317">MRRLVLASRRGPATPGAAGLVEELTAAGAEVVVAECDVADRRSLARLVAHRRFTAVVRAAGVLDDGVLTSLSPERVDAVLRPKVDAAWHLHELLPDVAVFVLISSLSGVLGGAGQANYAAANTFLDALAHHRAAAGLPALSLASGPWAGAGIGTLSDRKWPDLFDAAVRTGEPVVLRDTYVPGEITPRFSRAMARRTFEKLDAFTDLRDVGLTAMGGYFGMFTGWTPTPIGVPTLFVRTADPVGDAEDLPWTDDWRPGWTLADAFVEVPGDHFSMMDDHAPTTARAVSDWLAGLG</sequence>
<accession>A0A7W7T351</accession>
<gene>
    <name evidence="4" type="ORF">F4559_003005</name>
</gene>